<dbReference type="PIRSF" id="PIRSF006431">
    <property type="entry name" value="Pept_S33"/>
    <property type="match status" value="1"/>
</dbReference>
<reference evidence="11 12" key="1">
    <citation type="journal article" date="2023" name="G3 (Bethesda)">
        <title>A chromosome-level genome assembly of Zasmidium syzygii isolated from banana leaves.</title>
        <authorList>
            <person name="van Westerhoven A.C."/>
            <person name="Mehrabi R."/>
            <person name="Talebi R."/>
            <person name="Steentjes M.B.F."/>
            <person name="Corcolon B."/>
            <person name="Chong P.A."/>
            <person name="Kema G.H.J."/>
            <person name="Seidl M.F."/>
        </authorList>
    </citation>
    <scope>NUCLEOTIDE SEQUENCE [LARGE SCALE GENOMIC DNA]</scope>
    <source>
        <strain evidence="11 12">P124</strain>
    </source>
</reference>
<sequence length="325" mass="36658">MAQQISGYKHDAPFDSGFLKVDAIHHIHFEQYGRKDGKPVIFVHGGPGGSTSLKNTIFFNPAIYRVILYDQRGCGQSLPMGELRDNTSAHLISDLEALREHFGIQQWHVFGGSWGSVLSLLYAQTHPEVVLSLKLRGVFFLAPEESNDSDAFFQRTRITHPEAYDELYGHLSPEERKDITGSYLKRITCGDRAVELAAVKAYSNWGGSMTKLIPDPPEREAATTPAEEDALLARTRIDCHYNVHGQWLKELRYLYPEKLERIKHIPCTIVNGRYDVLCPALAAWRLHKALPQSNLFMIPDAGHSAYEPDTLKKLVEVCDELAKMV</sequence>
<dbReference type="PANTHER" id="PTHR43722:SF1">
    <property type="entry name" value="PROLINE IMINOPEPTIDASE"/>
    <property type="match status" value="1"/>
</dbReference>
<dbReference type="InterPro" id="IPR002410">
    <property type="entry name" value="Peptidase_S33"/>
</dbReference>
<keyword evidence="5 8" id="KW-0963">Cytoplasm</keyword>
<evidence type="ECO:0000259" key="10">
    <source>
        <dbReference type="Pfam" id="PF00561"/>
    </source>
</evidence>
<name>A0ABR0DZH7_ZASCE</name>
<evidence type="ECO:0000256" key="8">
    <source>
        <dbReference type="PIRNR" id="PIRNR006431"/>
    </source>
</evidence>
<evidence type="ECO:0000256" key="2">
    <source>
        <dbReference type="ARBA" id="ARBA00004496"/>
    </source>
</evidence>
<comment type="subcellular location">
    <subcellularLocation>
        <location evidence="2 8">Cytoplasm</location>
    </subcellularLocation>
</comment>
<dbReference type="Gene3D" id="3.40.50.1820">
    <property type="entry name" value="alpha/beta hydrolase"/>
    <property type="match status" value="1"/>
</dbReference>
<evidence type="ECO:0000256" key="5">
    <source>
        <dbReference type="ARBA" id="ARBA00022490"/>
    </source>
</evidence>
<organism evidence="11 12">
    <name type="scientific">Zasmidium cellare</name>
    <name type="common">Wine cellar mold</name>
    <name type="synonym">Racodium cellare</name>
    <dbReference type="NCBI Taxonomy" id="395010"/>
    <lineage>
        <taxon>Eukaryota</taxon>
        <taxon>Fungi</taxon>
        <taxon>Dikarya</taxon>
        <taxon>Ascomycota</taxon>
        <taxon>Pezizomycotina</taxon>
        <taxon>Dothideomycetes</taxon>
        <taxon>Dothideomycetidae</taxon>
        <taxon>Mycosphaerellales</taxon>
        <taxon>Mycosphaerellaceae</taxon>
        <taxon>Zasmidium</taxon>
    </lineage>
</organism>
<comment type="caution">
    <text evidence="11">The sequence shown here is derived from an EMBL/GenBank/DDBJ whole genome shotgun (WGS) entry which is preliminary data.</text>
</comment>
<dbReference type="Pfam" id="PF00561">
    <property type="entry name" value="Abhydrolase_1"/>
    <property type="match status" value="1"/>
</dbReference>
<feature type="domain" description="AB hydrolase-1" evidence="10">
    <location>
        <begin position="38"/>
        <end position="307"/>
    </location>
</feature>
<dbReference type="SUPFAM" id="SSF53474">
    <property type="entry name" value="alpha/beta-Hydrolases"/>
    <property type="match status" value="1"/>
</dbReference>
<protein>
    <recommendedName>
        <fullName evidence="8 9">Proline iminopeptidase</fullName>
        <shortName evidence="8">PIP</shortName>
        <ecNumber evidence="8 9">3.4.11.5</ecNumber>
    </recommendedName>
    <alternativeName>
        <fullName evidence="8">Prolyl aminopeptidase</fullName>
    </alternativeName>
</protein>
<keyword evidence="4 8" id="KW-0031">Aminopeptidase</keyword>
<comment type="catalytic activity">
    <reaction evidence="1 8 9">
        <text>Release of N-terminal proline from a peptide.</text>
        <dbReference type="EC" id="3.4.11.5"/>
    </reaction>
</comment>
<dbReference type="PRINTS" id="PR00793">
    <property type="entry name" value="PROAMNOPTASE"/>
</dbReference>
<evidence type="ECO:0000313" key="11">
    <source>
        <dbReference type="EMBL" id="KAK4494393.1"/>
    </source>
</evidence>
<dbReference type="InterPro" id="IPR005944">
    <property type="entry name" value="Pro_iminopeptidase"/>
</dbReference>
<evidence type="ECO:0000313" key="12">
    <source>
        <dbReference type="Proteomes" id="UP001305779"/>
    </source>
</evidence>
<dbReference type="EMBL" id="JAXOVC010000014">
    <property type="protein sequence ID" value="KAK4494393.1"/>
    <property type="molecule type" value="Genomic_DNA"/>
</dbReference>
<evidence type="ECO:0000256" key="1">
    <source>
        <dbReference type="ARBA" id="ARBA00001585"/>
    </source>
</evidence>
<dbReference type="InterPro" id="IPR029058">
    <property type="entry name" value="AB_hydrolase_fold"/>
</dbReference>
<keyword evidence="7 8" id="KW-0378">Hydrolase</keyword>
<evidence type="ECO:0000256" key="9">
    <source>
        <dbReference type="RuleBase" id="RU003421"/>
    </source>
</evidence>
<evidence type="ECO:0000256" key="6">
    <source>
        <dbReference type="ARBA" id="ARBA00022670"/>
    </source>
</evidence>
<dbReference type="NCBIfam" id="TIGR01249">
    <property type="entry name" value="pro_imino_pep_1"/>
    <property type="match status" value="1"/>
</dbReference>
<comment type="similarity">
    <text evidence="3 8 9">Belongs to the peptidase S33 family.</text>
</comment>
<dbReference type="EC" id="3.4.11.5" evidence="8 9"/>
<gene>
    <name evidence="11" type="ORF">PRZ48_014691</name>
</gene>
<dbReference type="Proteomes" id="UP001305779">
    <property type="component" value="Unassembled WGS sequence"/>
</dbReference>
<keyword evidence="6 8" id="KW-0645">Protease</keyword>
<keyword evidence="12" id="KW-1185">Reference proteome</keyword>
<evidence type="ECO:0000256" key="7">
    <source>
        <dbReference type="ARBA" id="ARBA00022801"/>
    </source>
</evidence>
<dbReference type="InterPro" id="IPR000073">
    <property type="entry name" value="AB_hydrolase_1"/>
</dbReference>
<dbReference type="PANTHER" id="PTHR43722">
    <property type="entry name" value="PROLINE IMINOPEPTIDASE"/>
    <property type="match status" value="1"/>
</dbReference>
<evidence type="ECO:0000256" key="4">
    <source>
        <dbReference type="ARBA" id="ARBA00022438"/>
    </source>
</evidence>
<accession>A0ABR0DZH7</accession>
<proteinExistence type="inferred from homology"/>
<evidence type="ECO:0000256" key="3">
    <source>
        <dbReference type="ARBA" id="ARBA00010088"/>
    </source>
</evidence>